<keyword evidence="6" id="KW-0472">Membrane</keyword>
<evidence type="ECO:0000256" key="8">
    <source>
        <dbReference type="SAM" id="SignalP"/>
    </source>
</evidence>
<evidence type="ECO:0000259" key="9">
    <source>
        <dbReference type="PROSITE" id="PS50011"/>
    </source>
</evidence>
<feature type="region of interest" description="Disordered" evidence="7">
    <location>
        <begin position="623"/>
        <end position="644"/>
    </location>
</feature>
<dbReference type="InterPro" id="IPR046959">
    <property type="entry name" value="PRK1-6/SRF4-like"/>
</dbReference>
<evidence type="ECO:0000256" key="1">
    <source>
        <dbReference type="ARBA" id="ARBA00004370"/>
    </source>
</evidence>
<dbReference type="GO" id="GO:0004672">
    <property type="term" value="F:protein kinase activity"/>
    <property type="evidence" value="ECO:0007669"/>
    <property type="project" value="InterPro"/>
</dbReference>
<dbReference type="Gene3D" id="1.10.510.10">
    <property type="entry name" value="Transferase(Phosphotransferase) domain 1"/>
    <property type="match status" value="1"/>
</dbReference>
<dbReference type="InterPro" id="IPR001245">
    <property type="entry name" value="Ser-Thr/Tyr_kinase_cat_dom"/>
</dbReference>
<dbReference type="Gene3D" id="3.30.200.20">
    <property type="entry name" value="Phosphorylase Kinase, domain 1"/>
    <property type="match status" value="1"/>
</dbReference>
<feature type="chain" id="PRO_5014892931" description="Protein kinase domain-containing protein" evidence="8">
    <location>
        <begin position="21"/>
        <end position="644"/>
    </location>
</feature>
<gene>
    <name evidence="10" type="ORF">FSB_LOCUS39130</name>
</gene>
<dbReference type="AlphaFoldDB" id="A0A2N9HH53"/>
<reference evidence="10" key="1">
    <citation type="submission" date="2018-02" db="EMBL/GenBank/DDBJ databases">
        <authorList>
            <person name="Cohen D.B."/>
            <person name="Kent A.D."/>
        </authorList>
    </citation>
    <scope>NUCLEOTIDE SEQUENCE</scope>
</reference>
<dbReference type="Gene3D" id="3.80.10.10">
    <property type="entry name" value="Ribonuclease Inhibitor"/>
    <property type="match status" value="2"/>
</dbReference>
<dbReference type="InterPro" id="IPR001611">
    <property type="entry name" value="Leu-rich_rpt"/>
</dbReference>
<dbReference type="GO" id="GO:0016020">
    <property type="term" value="C:membrane"/>
    <property type="evidence" value="ECO:0007669"/>
    <property type="project" value="UniProtKB-SubCell"/>
</dbReference>
<dbReference type="InterPro" id="IPR032675">
    <property type="entry name" value="LRR_dom_sf"/>
</dbReference>
<dbReference type="GO" id="GO:0005524">
    <property type="term" value="F:ATP binding"/>
    <property type="evidence" value="ECO:0007669"/>
    <property type="project" value="InterPro"/>
</dbReference>
<evidence type="ECO:0000256" key="5">
    <source>
        <dbReference type="ARBA" id="ARBA00022989"/>
    </source>
</evidence>
<proteinExistence type="predicted"/>
<dbReference type="Pfam" id="PF08263">
    <property type="entry name" value="LRRNT_2"/>
    <property type="match status" value="1"/>
</dbReference>
<protein>
    <recommendedName>
        <fullName evidence="9">Protein kinase domain-containing protein</fullName>
    </recommendedName>
</protein>
<feature type="signal peptide" evidence="8">
    <location>
        <begin position="1"/>
        <end position="20"/>
    </location>
</feature>
<evidence type="ECO:0000313" key="10">
    <source>
        <dbReference type="EMBL" id="SPD11248.1"/>
    </source>
</evidence>
<evidence type="ECO:0000256" key="4">
    <source>
        <dbReference type="ARBA" id="ARBA00022737"/>
    </source>
</evidence>
<dbReference type="Pfam" id="PF07714">
    <property type="entry name" value="PK_Tyr_Ser-Thr"/>
    <property type="match status" value="1"/>
</dbReference>
<dbReference type="Pfam" id="PF13855">
    <property type="entry name" value="LRR_8"/>
    <property type="match status" value="1"/>
</dbReference>
<evidence type="ECO:0000256" key="6">
    <source>
        <dbReference type="ARBA" id="ARBA00023136"/>
    </source>
</evidence>
<dbReference type="InterPro" id="IPR000719">
    <property type="entry name" value="Prot_kinase_dom"/>
</dbReference>
<keyword evidence="8" id="KW-0732">Signal</keyword>
<keyword evidence="4" id="KW-0677">Repeat</keyword>
<organism evidence="10">
    <name type="scientific">Fagus sylvatica</name>
    <name type="common">Beechnut</name>
    <dbReference type="NCBI Taxonomy" id="28930"/>
    <lineage>
        <taxon>Eukaryota</taxon>
        <taxon>Viridiplantae</taxon>
        <taxon>Streptophyta</taxon>
        <taxon>Embryophyta</taxon>
        <taxon>Tracheophyta</taxon>
        <taxon>Spermatophyta</taxon>
        <taxon>Magnoliopsida</taxon>
        <taxon>eudicotyledons</taxon>
        <taxon>Gunneridae</taxon>
        <taxon>Pentapetalae</taxon>
        <taxon>rosids</taxon>
        <taxon>fabids</taxon>
        <taxon>Fagales</taxon>
        <taxon>Fagaceae</taxon>
        <taxon>Fagus</taxon>
    </lineage>
</organism>
<dbReference type="InterPro" id="IPR013210">
    <property type="entry name" value="LRR_N_plant-typ"/>
</dbReference>
<dbReference type="PANTHER" id="PTHR48007">
    <property type="entry name" value="LEUCINE-RICH REPEAT RECEPTOR-LIKE PROTEIN KINASE PXC1"/>
    <property type="match status" value="1"/>
</dbReference>
<dbReference type="SUPFAM" id="SSF52058">
    <property type="entry name" value="L domain-like"/>
    <property type="match status" value="1"/>
</dbReference>
<dbReference type="EMBL" id="OIVN01003446">
    <property type="protein sequence ID" value="SPD11248.1"/>
    <property type="molecule type" value="Genomic_DNA"/>
</dbReference>
<feature type="compositionally biased region" description="Low complexity" evidence="7">
    <location>
        <begin position="626"/>
        <end position="644"/>
    </location>
</feature>
<comment type="subcellular location">
    <subcellularLocation>
        <location evidence="1">Membrane</location>
    </subcellularLocation>
</comment>
<feature type="domain" description="Protein kinase" evidence="9">
    <location>
        <begin position="336"/>
        <end position="612"/>
    </location>
</feature>
<keyword evidence="2" id="KW-0433">Leucine-rich repeat</keyword>
<name>A0A2N9HH53_FAGSY</name>
<dbReference type="InterPro" id="IPR011009">
    <property type="entry name" value="Kinase-like_dom_sf"/>
</dbReference>
<sequence length="644" mass="71186">MFAHKFSLLTLTLIFSLSLSNPDEDLVALLAFKASSSDPSNSLSSWLNNSSSHPCSASSWLGVTCDNITHRVTGLVLDGLNLSGSTQPLTRLAHLRHLSLNYNLLSSSSTLNLSSWPHLKHLYLSHNRFTGIFPVGISNLRGLRLLDLSHNSFSGEIPLTELIRLPHLLTLRLESNSFTGTLNSVNSPSPSSSILDFNVSDNDLAGEIPRWVSRFPASSFAGNKDLCGQPLPYDCSNRTVESESTKPINKRMVPVYIGGDVAAVLGVIVTVTCLVFKRRRGGSGTQWDTWHRGTHCNGYDDVCKCNGEVEVEKENEKEMVVFEGCKGFDKVGDLLKSSAELLGQGCVGTTFKVLMDGGDDVVVVVKRVVREKLMKLKNKEVDEWLRVIGGVKHSNIVSLRAYHHSSNELLLVYDFLPHGSLHSLLHENRGPGRTPLDWSTRLKLASGSAQGLAFLHCYNKAKLFHGHLTSSNILVDHLGNACLADIGLHQLFSTTSSSHNANKAPELMLNNNIISQSQRNFTQKSDVYSFGVILLEILTGRMAMEEGDMSLVKWVQSVAPAREEWTWEMIDFELLVHKEMELEMMALLQVALLCVAPLPKDRPKMSMVHRMIEDIRMRSGKEDRTSSILSHLSSTSSLSPSELC</sequence>
<evidence type="ECO:0000256" key="2">
    <source>
        <dbReference type="ARBA" id="ARBA00022614"/>
    </source>
</evidence>
<evidence type="ECO:0000256" key="7">
    <source>
        <dbReference type="SAM" id="MobiDB-lite"/>
    </source>
</evidence>
<keyword evidence="3" id="KW-0812">Transmembrane</keyword>
<evidence type="ECO:0000256" key="3">
    <source>
        <dbReference type="ARBA" id="ARBA00022692"/>
    </source>
</evidence>
<dbReference type="PANTHER" id="PTHR48007:SF53">
    <property type="entry name" value="OS01G0711200 PROTEIN"/>
    <property type="match status" value="1"/>
</dbReference>
<accession>A0A2N9HH53</accession>
<dbReference type="SUPFAM" id="SSF56112">
    <property type="entry name" value="Protein kinase-like (PK-like)"/>
    <property type="match status" value="1"/>
</dbReference>
<keyword evidence="5" id="KW-1133">Transmembrane helix</keyword>
<dbReference type="PROSITE" id="PS50011">
    <property type="entry name" value="PROTEIN_KINASE_DOM"/>
    <property type="match status" value="1"/>
</dbReference>